<organism evidence="1 2">
    <name type="scientific">Dyella telluris</name>
    <dbReference type="NCBI Taxonomy" id="2763498"/>
    <lineage>
        <taxon>Bacteria</taxon>
        <taxon>Pseudomonadati</taxon>
        <taxon>Pseudomonadota</taxon>
        <taxon>Gammaproteobacteria</taxon>
        <taxon>Lysobacterales</taxon>
        <taxon>Rhodanobacteraceae</taxon>
        <taxon>Dyella</taxon>
    </lineage>
</organism>
<dbReference type="RefSeq" id="WP_187057163.1">
    <property type="nucleotide sequence ID" value="NZ_CP060412.1"/>
</dbReference>
<gene>
    <name evidence="1" type="ORF">H8F01_00545</name>
</gene>
<name>A0A7G8Q4J6_9GAMM</name>
<evidence type="ECO:0000313" key="1">
    <source>
        <dbReference type="EMBL" id="QNK01704.1"/>
    </source>
</evidence>
<reference evidence="1 2" key="1">
    <citation type="submission" date="2020-08" db="EMBL/GenBank/DDBJ databases">
        <title>Dyella sp. G9 isolated from forest soil.</title>
        <authorList>
            <person name="Fu J."/>
            <person name="Qiu L."/>
        </authorList>
    </citation>
    <scope>NUCLEOTIDE SEQUENCE [LARGE SCALE GENOMIC DNA]</scope>
    <source>
        <strain evidence="1 2">G9</strain>
    </source>
</reference>
<dbReference type="KEGG" id="dtl:H8F01_00545"/>
<sequence>MDGQSLYDEFKAWCEEQGLPWVSADELLWLDYLTSEQRDWLENFVMRWDEAGPQKQWGEQ</sequence>
<protein>
    <submittedName>
        <fullName evidence="1">Uncharacterized protein</fullName>
    </submittedName>
</protein>
<accession>A0A7G8Q4J6</accession>
<evidence type="ECO:0000313" key="2">
    <source>
        <dbReference type="Proteomes" id="UP000515873"/>
    </source>
</evidence>
<dbReference type="EMBL" id="CP060412">
    <property type="protein sequence ID" value="QNK01704.1"/>
    <property type="molecule type" value="Genomic_DNA"/>
</dbReference>
<dbReference type="Proteomes" id="UP000515873">
    <property type="component" value="Chromosome"/>
</dbReference>
<proteinExistence type="predicted"/>
<dbReference type="AlphaFoldDB" id="A0A7G8Q4J6"/>
<keyword evidence="2" id="KW-1185">Reference proteome</keyword>